<accession>A0ABW8KJR1</accession>
<gene>
    <name evidence="1" type="ORF">ISP14_16445</name>
</gene>
<proteinExistence type="predicted"/>
<dbReference type="Proteomes" id="UP001620397">
    <property type="component" value="Unassembled WGS sequence"/>
</dbReference>
<dbReference type="EMBL" id="JADIKL010000011">
    <property type="protein sequence ID" value="MFK2932374.1"/>
    <property type="molecule type" value="Genomic_DNA"/>
</dbReference>
<evidence type="ECO:0000313" key="2">
    <source>
        <dbReference type="Proteomes" id="UP001620397"/>
    </source>
</evidence>
<reference evidence="1 2" key="1">
    <citation type="submission" date="2020-10" db="EMBL/GenBank/DDBJ databases">
        <title>Phylogeny of dyella-like bacteria.</title>
        <authorList>
            <person name="Fu J."/>
        </authorList>
    </citation>
    <scope>NUCLEOTIDE SEQUENCE [LARGE SCALE GENOMIC DNA]</scope>
    <source>
        <strain evidence="1 2">DKC-1</strain>
    </source>
</reference>
<keyword evidence="2" id="KW-1185">Reference proteome</keyword>
<evidence type="ECO:0000313" key="1">
    <source>
        <dbReference type="EMBL" id="MFK2932374.1"/>
    </source>
</evidence>
<name>A0ABW8KJR1_9GAMM</name>
<sequence length="416" mass="46580">MGISPWRKRLGDLFQLIGQADQTYFEPELFRLNINNAITTARTVTFLIQKNKAKIPGYHDLYKTFVLDVCGSSPLMKWLVDARNTIEKEGDLAIHSQLRASIMFSYLENGPSIEPPCEGLLFASQNKLWRAWLRMAPESIVDESAIVIDRKWVANTLPDYELTDALLHGFSVLRSAVDAFDSACGQDVSAFAYDTLPNLSSASRREYIKLSTGKVCSFRRGRVSRTPEQLAQLKKEVEALFVDRSAAAYADASLPLRTRLQSFALMASKVFNRDGHHETMYFQTDGNGQITAATGVYFADRIEKYIFWHAMADLARIDPDFQGIFFIGEMWYRSAPIDEGLTAISDMPITGEAIALTGATAKGEYEEIHVPIKRSGDVATADFDGAVERAEVIPNFLYPLREAWGLKESGKLREDG</sequence>
<dbReference type="RefSeq" id="WP_404541896.1">
    <property type="nucleotide sequence ID" value="NZ_JADIKL010000011.1"/>
</dbReference>
<comment type="caution">
    <text evidence="1">The sequence shown here is derived from an EMBL/GenBank/DDBJ whole genome shotgun (WGS) entry which is preliminary data.</text>
</comment>
<organism evidence="1 2">
    <name type="scientific">Dyella agri</name>
    <dbReference type="NCBI Taxonomy" id="1926869"/>
    <lineage>
        <taxon>Bacteria</taxon>
        <taxon>Pseudomonadati</taxon>
        <taxon>Pseudomonadota</taxon>
        <taxon>Gammaproteobacteria</taxon>
        <taxon>Lysobacterales</taxon>
        <taxon>Rhodanobacteraceae</taxon>
        <taxon>Dyella</taxon>
    </lineage>
</organism>
<protein>
    <submittedName>
        <fullName evidence="1">Uncharacterized protein</fullName>
    </submittedName>
</protein>